<keyword evidence="3" id="KW-0804">Transcription</keyword>
<feature type="transmembrane region" description="Helical" evidence="4">
    <location>
        <begin position="20"/>
        <end position="38"/>
    </location>
</feature>
<keyword evidence="4" id="KW-0472">Membrane</keyword>
<dbReference type="SMART" id="SM00342">
    <property type="entry name" value="HTH_ARAC"/>
    <property type="match status" value="1"/>
</dbReference>
<keyword evidence="4" id="KW-0812">Transmembrane</keyword>
<dbReference type="Proteomes" id="UP000431913">
    <property type="component" value="Unassembled WGS sequence"/>
</dbReference>
<evidence type="ECO:0000259" key="5">
    <source>
        <dbReference type="PROSITE" id="PS01124"/>
    </source>
</evidence>
<keyword evidence="4" id="KW-1133">Transmembrane helix</keyword>
<protein>
    <submittedName>
        <fullName evidence="6">Helix-turn-helix transcriptional regulator</fullName>
    </submittedName>
</protein>
<dbReference type="PANTHER" id="PTHR43280">
    <property type="entry name" value="ARAC-FAMILY TRANSCRIPTIONAL REGULATOR"/>
    <property type="match status" value="1"/>
</dbReference>
<feature type="domain" description="HTH araC/xylS-type" evidence="5">
    <location>
        <begin position="650"/>
        <end position="749"/>
    </location>
</feature>
<keyword evidence="2" id="KW-0238">DNA-binding</keyword>
<dbReference type="InterPro" id="IPR009057">
    <property type="entry name" value="Homeodomain-like_sf"/>
</dbReference>
<name>A0A6I2U7F1_9FIRM</name>
<organism evidence="6 7">
    <name type="scientific">Ruthenibacterium lactatiformans</name>
    <dbReference type="NCBI Taxonomy" id="1550024"/>
    <lineage>
        <taxon>Bacteria</taxon>
        <taxon>Bacillati</taxon>
        <taxon>Bacillota</taxon>
        <taxon>Clostridia</taxon>
        <taxon>Eubacteriales</taxon>
        <taxon>Oscillospiraceae</taxon>
        <taxon>Ruthenibacterium</taxon>
    </lineage>
</organism>
<dbReference type="GO" id="GO:0043565">
    <property type="term" value="F:sequence-specific DNA binding"/>
    <property type="evidence" value="ECO:0007669"/>
    <property type="project" value="InterPro"/>
</dbReference>
<dbReference type="PANTHER" id="PTHR43280:SF28">
    <property type="entry name" value="HTH-TYPE TRANSCRIPTIONAL ACTIVATOR RHAS"/>
    <property type="match status" value="1"/>
</dbReference>
<dbReference type="Gene3D" id="1.10.10.60">
    <property type="entry name" value="Homeodomain-like"/>
    <property type="match status" value="2"/>
</dbReference>
<gene>
    <name evidence="6" type="ORF">FYJ76_08970</name>
</gene>
<dbReference type="AlphaFoldDB" id="A0A6I2U7F1"/>
<sequence length="751" mass="83811">MSMKEKLPGLFRPLMKFNVTAVMVIILMFSVFNVFSIVRTQQRQASLQTMALSQASQQIGDFIASAEQLGIVVQNDSQLMAYNLYNNRDLPHNIVWELEMLAPSVNSLSSLSIVYVDSLYPQINGVIYSSAGRFSYADYCRDELSGSLTENQLMEVVYAADHAHFVPQLSGNTRSLLYVMPIPSSYVFSPGRLLLRLDYTSFTRGLRATAAGNSDIYVFDSEENLLLYFGPTYGNDITAARAAAVGPESLSGKAVFRHELENYGIQVVQALDFWQYYQPTLTAVLSLVLLAAFVTVSGLRLSYVLAQNTARPFSVLVQRASQLGGVTPAEEPDEIARLSHIFEDLVEQQTSLTAAMESHSQLEESQYLLYLLGVLGGRDFSETVVQKYSTLLSRWSRFGLRVLVFRFDDTIHFVETYLPKQQWSIKSALRQEFAAMCGAQDGFGAAVDLQNGQGIAAVAAFGPDADCACILDAIREALCRSCGLSLSCGISSAVYAAGDLPHAFREASANCRYRLFHANSTITPEFVADIRNQRTRLSYTGADDILQAVKACSYPDISRGVGRFFADITRAATLPSYKLAYFDMLSRLNKLIPECAENKQTMLVNMLDLLYENCYESTEVLQQDLYKFCILLADTLYEQRSAQLSGGLLGTIYDYVEENYASPALSLSSIAESLRFSPSYLTRYFKEKTGISLMQYIDRKRFEESKRLLAATALPVKAIVERVGYTDEANFSRKFKKYEGVTPTQYRAMQK</sequence>
<evidence type="ECO:0000256" key="2">
    <source>
        <dbReference type="ARBA" id="ARBA00023125"/>
    </source>
</evidence>
<dbReference type="SUPFAM" id="SSF46689">
    <property type="entry name" value="Homeodomain-like"/>
    <property type="match status" value="2"/>
</dbReference>
<dbReference type="PRINTS" id="PR00032">
    <property type="entry name" value="HTHARAC"/>
</dbReference>
<evidence type="ECO:0000256" key="4">
    <source>
        <dbReference type="SAM" id="Phobius"/>
    </source>
</evidence>
<dbReference type="RefSeq" id="WP_082670696.1">
    <property type="nucleotide sequence ID" value="NZ_CAUDWH010000204.1"/>
</dbReference>
<accession>A0A6I2U7F1</accession>
<evidence type="ECO:0000313" key="7">
    <source>
        <dbReference type="Proteomes" id="UP000431913"/>
    </source>
</evidence>
<dbReference type="Pfam" id="PF12833">
    <property type="entry name" value="HTH_18"/>
    <property type="match status" value="1"/>
</dbReference>
<dbReference type="GO" id="GO:0003700">
    <property type="term" value="F:DNA-binding transcription factor activity"/>
    <property type="evidence" value="ECO:0007669"/>
    <property type="project" value="InterPro"/>
</dbReference>
<evidence type="ECO:0000313" key="6">
    <source>
        <dbReference type="EMBL" id="MST92064.1"/>
    </source>
</evidence>
<proteinExistence type="predicted"/>
<keyword evidence="1" id="KW-0805">Transcription regulation</keyword>
<evidence type="ECO:0000256" key="3">
    <source>
        <dbReference type="ARBA" id="ARBA00023163"/>
    </source>
</evidence>
<dbReference type="PROSITE" id="PS01124">
    <property type="entry name" value="HTH_ARAC_FAMILY_2"/>
    <property type="match status" value="1"/>
</dbReference>
<reference evidence="6 7" key="1">
    <citation type="submission" date="2019-08" db="EMBL/GenBank/DDBJ databases">
        <title>In-depth cultivation of the pig gut microbiome towards novel bacterial diversity and tailored functional studies.</title>
        <authorList>
            <person name="Wylensek D."/>
            <person name="Hitch T.C.A."/>
            <person name="Clavel T."/>
        </authorList>
    </citation>
    <scope>NUCLEOTIDE SEQUENCE [LARGE SCALE GENOMIC DNA]</scope>
    <source>
        <strain evidence="6 7">WCA3-601-WT-6J</strain>
    </source>
</reference>
<dbReference type="EMBL" id="VUNJ01000008">
    <property type="protein sequence ID" value="MST92064.1"/>
    <property type="molecule type" value="Genomic_DNA"/>
</dbReference>
<comment type="caution">
    <text evidence="6">The sequence shown here is derived from an EMBL/GenBank/DDBJ whole genome shotgun (WGS) entry which is preliminary data.</text>
</comment>
<feature type="transmembrane region" description="Helical" evidence="4">
    <location>
        <begin position="283"/>
        <end position="306"/>
    </location>
</feature>
<evidence type="ECO:0000256" key="1">
    <source>
        <dbReference type="ARBA" id="ARBA00023015"/>
    </source>
</evidence>
<dbReference type="InterPro" id="IPR020449">
    <property type="entry name" value="Tscrpt_reg_AraC-type_HTH"/>
</dbReference>
<dbReference type="InterPro" id="IPR018060">
    <property type="entry name" value="HTH_AraC"/>
</dbReference>